<proteinExistence type="predicted"/>
<feature type="transmembrane region" description="Helical" evidence="1">
    <location>
        <begin position="60"/>
        <end position="80"/>
    </location>
</feature>
<keyword evidence="1" id="KW-0812">Transmembrane</keyword>
<dbReference type="PANTHER" id="PTHR37314:SF5">
    <property type="entry name" value="SLR0142 PROTEIN"/>
    <property type="match status" value="1"/>
</dbReference>
<reference evidence="2 3" key="1">
    <citation type="submission" date="2016-04" db="EMBL/GenBank/DDBJ databases">
        <title>Draft genome sequence of Janthinobacterium psychrotolerans sp. nov., isolated from freshwater sediments in Denmark.</title>
        <authorList>
            <person name="Gong X."/>
            <person name="Skrivergaard S."/>
            <person name="Korsgaard B.S."/>
            <person name="Schreiber L."/>
            <person name="Marshall I.P."/>
            <person name="Finster K."/>
            <person name="Schramm A."/>
        </authorList>
    </citation>
    <scope>NUCLEOTIDE SEQUENCE [LARGE SCALE GENOMIC DNA]</scope>
    <source>
        <strain evidence="2 3">S3-2</strain>
    </source>
</reference>
<dbReference type="AlphaFoldDB" id="A0A1A7C236"/>
<keyword evidence="1" id="KW-1133">Transmembrane helix</keyword>
<dbReference type="InterPro" id="IPR010699">
    <property type="entry name" value="DUF1275"/>
</dbReference>
<evidence type="ECO:0000313" key="3">
    <source>
        <dbReference type="Proteomes" id="UP000092713"/>
    </source>
</evidence>
<sequence length="231" mass="23826">MDLPPHSRLFGASLGFLAGYVDTLGFIALFGLFTAHVTGNFVLIGAALADPSRVSILLKFLAFPAFVIGVAVTRLMVLAIDRRGGASLVPALVLQWALLAAFMVVGCLAEPIGKDVSDMAMIAGLLGTAAMGVHSATSRLLLAHLAPTSMMTGNVTQIVLDTVDVLRGAADATTTARCVKTLWPLVAFAVGAIAAAFAYLSFGFVALAVPLIVLGVVILVQRSVRPALPAA</sequence>
<organism evidence="2 3">
    <name type="scientific">Janthinobacterium psychrotolerans</name>
    <dbReference type="NCBI Taxonomy" id="1747903"/>
    <lineage>
        <taxon>Bacteria</taxon>
        <taxon>Pseudomonadati</taxon>
        <taxon>Pseudomonadota</taxon>
        <taxon>Betaproteobacteria</taxon>
        <taxon>Burkholderiales</taxon>
        <taxon>Oxalobacteraceae</taxon>
        <taxon>Janthinobacterium</taxon>
    </lineage>
</organism>
<dbReference type="PANTHER" id="PTHR37314">
    <property type="entry name" value="SLR0142 PROTEIN"/>
    <property type="match status" value="1"/>
</dbReference>
<dbReference type="PATRIC" id="fig|1747903.4.peg.3411"/>
<accession>A0A1A7C236</accession>
<dbReference type="STRING" id="1747903.ASR47_101219"/>
<feature type="transmembrane region" description="Helical" evidence="1">
    <location>
        <begin position="187"/>
        <end position="220"/>
    </location>
</feature>
<dbReference type="RefSeq" id="WP_065307453.1">
    <property type="nucleotide sequence ID" value="NZ_LOCQ01000051.1"/>
</dbReference>
<evidence type="ECO:0000313" key="2">
    <source>
        <dbReference type="EMBL" id="OBV39797.1"/>
    </source>
</evidence>
<feature type="transmembrane region" description="Helical" evidence="1">
    <location>
        <begin position="86"/>
        <end position="108"/>
    </location>
</feature>
<dbReference type="Pfam" id="PF06912">
    <property type="entry name" value="DUF1275"/>
    <property type="match status" value="1"/>
</dbReference>
<feature type="transmembrane region" description="Helical" evidence="1">
    <location>
        <begin position="24"/>
        <end position="48"/>
    </location>
</feature>
<name>A0A1A7C236_9BURK</name>
<evidence type="ECO:0000256" key="1">
    <source>
        <dbReference type="SAM" id="Phobius"/>
    </source>
</evidence>
<dbReference type="EMBL" id="LOCQ01000051">
    <property type="protein sequence ID" value="OBV39797.1"/>
    <property type="molecule type" value="Genomic_DNA"/>
</dbReference>
<dbReference type="OrthoDB" id="5125627at2"/>
<protein>
    <submittedName>
        <fullName evidence="2">Putative membrane protein YoaK, UPF0700 family</fullName>
    </submittedName>
</protein>
<keyword evidence="3" id="KW-1185">Reference proteome</keyword>
<gene>
    <name evidence="2" type="ORF">ASR47_101219</name>
</gene>
<feature type="transmembrane region" description="Helical" evidence="1">
    <location>
        <begin position="120"/>
        <end position="142"/>
    </location>
</feature>
<keyword evidence="1" id="KW-0472">Membrane</keyword>
<comment type="caution">
    <text evidence="2">The sequence shown here is derived from an EMBL/GenBank/DDBJ whole genome shotgun (WGS) entry which is preliminary data.</text>
</comment>
<dbReference type="Proteomes" id="UP000092713">
    <property type="component" value="Unassembled WGS sequence"/>
</dbReference>